<feature type="binding site" description="axial binding residue" evidence="13">
    <location>
        <position position="471"/>
    </location>
    <ligand>
        <name>heme</name>
        <dbReference type="ChEBI" id="CHEBI:30413"/>
    </ligand>
    <ligandPart>
        <name>Fe</name>
        <dbReference type="ChEBI" id="CHEBI:18248"/>
    </ligandPart>
</feature>
<dbReference type="Proteomes" id="UP001215280">
    <property type="component" value="Unassembled WGS sequence"/>
</dbReference>
<comment type="similarity">
    <text evidence="4">Belongs to the cytochrome P450 family.</text>
</comment>
<comment type="subcellular location">
    <subcellularLocation>
        <location evidence="2">Membrane</location>
    </subcellularLocation>
</comment>
<dbReference type="GO" id="GO:0005506">
    <property type="term" value="F:iron ion binding"/>
    <property type="evidence" value="ECO:0007669"/>
    <property type="project" value="InterPro"/>
</dbReference>
<dbReference type="SUPFAM" id="SSF48264">
    <property type="entry name" value="Cytochrome P450"/>
    <property type="match status" value="1"/>
</dbReference>
<dbReference type="InterPro" id="IPR036396">
    <property type="entry name" value="Cyt_P450_sf"/>
</dbReference>
<evidence type="ECO:0000256" key="5">
    <source>
        <dbReference type="ARBA" id="ARBA00022617"/>
    </source>
</evidence>
<dbReference type="GO" id="GO:0020037">
    <property type="term" value="F:heme binding"/>
    <property type="evidence" value="ECO:0007669"/>
    <property type="project" value="InterPro"/>
</dbReference>
<evidence type="ECO:0000256" key="11">
    <source>
        <dbReference type="ARBA" id="ARBA00023033"/>
    </source>
</evidence>
<dbReference type="Pfam" id="PF00067">
    <property type="entry name" value="p450"/>
    <property type="match status" value="1"/>
</dbReference>
<dbReference type="PANTHER" id="PTHR24305">
    <property type="entry name" value="CYTOCHROME P450"/>
    <property type="match status" value="1"/>
</dbReference>
<dbReference type="PRINTS" id="PR00385">
    <property type="entry name" value="P450"/>
</dbReference>
<evidence type="ECO:0000256" key="4">
    <source>
        <dbReference type="ARBA" id="ARBA00010617"/>
    </source>
</evidence>
<keyword evidence="10 13" id="KW-0408">Iron</keyword>
<dbReference type="InterPro" id="IPR050121">
    <property type="entry name" value="Cytochrome_P450_monoxygenase"/>
</dbReference>
<keyword evidence="7 13" id="KW-0479">Metal-binding</keyword>
<keyword evidence="6" id="KW-0812">Transmembrane</keyword>
<evidence type="ECO:0000256" key="10">
    <source>
        <dbReference type="ARBA" id="ARBA00023004"/>
    </source>
</evidence>
<dbReference type="CDD" id="cd11069">
    <property type="entry name" value="CYP_FUM15-like"/>
    <property type="match status" value="1"/>
</dbReference>
<dbReference type="GO" id="GO:0016705">
    <property type="term" value="F:oxidoreductase activity, acting on paired donors, with incorporation or reduction of molecular oxygen"/>
    <property type="evidence" value="ECO:0007669"/>
    <property type="project" value="InterPro"/>
</dbReference>
<dbReference type="AlphaFoldDB" id="A0AAD7HQW7"/>
<reference evidence="14" key="1">
    <citation type="submission" date="2023-03" db="EMBL/GenBank/DDBJ databases">
        <title>Massive genome expansion in bonnet fungi (Mycena s.s.) driven by repeated elements and novel gene families across ecological guilds.</title>
        <authorList>
            <consortium name="Lawrence Berkeley National Laboratory"/>
            <person name="Harder C.B."/>
            <person name="Miyauchi S."/>
            <person name="Viragh M."/>
            <person name="Kuo A."/>
            <person name="Thoen E."/>
            <person name="Andreopoulos B."/>
            <person name="Lu D."/>
            <person name="Skrede I."/>
            <person name="Drula E."/>
            <person name="Henrissat B."/>
            <person name="Morin E."/>
            <person name="Kohler A."/>
            <person name="Barry K."/>
            <person name="LaButti K."/>
            <person name="Morin E."/>
            <person name="Salamov A."/>
            <person name="Lipzen A."/>
            <person name="Mereny Z."/>
            <person name="Hegedus B."/>
            <person name="Baldrian P."/>
            <person name="Stursova M."/>
            <person name="Weitz H."/>
            <person name="Taylor A."/>
            <person name="Grigoriev I.V."/>
            <person name="Nagy L.G."/>
            <person name="Martin F."/>
            <person name="Kauserud H."/>
        </authorList>
    </citation>
    <scope>NUCLEOTIDE SEQUENCE</scope>
    <source>
        <strain evidence="14">CBHHK188m</strain>
    </source>
</reference>
<comment type="cofactor">
    <cofactor evidence="1 13">
        <name>heme</name>
        <dbReference type="ChEBI" id="CHEBI:30413"/>
    </cofactor>
</comment>
<dbReference type="GO" id="GO:0004497">
    <property type="term" value="F:monooxygenase activity"/>
    <property type="evidence" value="ECO:0007669"/>
    <property type="project" value="UniProtKB-KW"/>
</dbReference>
<comment type="pathway">
    <text evidence="3">Secondary metabolite biosynthesis; terpenoid biosynthesis.</text>
</comment>
<evidence type="ECO:0000256" key="3">
    <source>
        <dbReference type="ARBA" id="ARBA00004721"/>
    </source>
</evidence>
<evidence type="ECO:0000256" key="12">
    <source>
        <dbReference type="ARBA" id="ARBA00023136"/>
    </source>
</evidence>
<evidence type="ECO:0000313" key="14">
    <source>
        <dbReference type="EMBL" id="KAJ7726265.1"/>
    </source>
</evidence>
<dbReference type="InterPro" id="IPR002403">
    <property type="entry name" value="Cyt_P450_E_grp-IV"/>
</dbReference>
<dbReference type="GO" id="GO:0016020">
    <property type="term" value="C:membrane"/>
    <property type="evidence" value="ECO:0007669"/>
    <property type="project" value="UniProtKB-SubCell"/>
</dbReference>
<keyword evidence="11" id="KW-0503">Monooxygenase</keyword>
<keyword evidence="9" id="KW-0560">Oxidoreductase</keyword>
<dbReference type="EMBL" id="JARJLG010000221">
    <property type="protein sequence ID" value="KAJ7726265.1"/>
    <property type="molecule type" value="Genomic_DNA"/>
</dbReference>
<sequence length="536" mass="60311">MTSQFLISIAGILSTYIIFQLAKALHEELTSPLRNLPGPKNMNVVLGHFRNIDKHANITRRWRDEFGTNFQFRGLLNRRELYTADTKALNHILVNSHLYQKGPTATMLLAHFLGNGLLAVEGDEHKRQRKILNPAFGVAQIRELTEIFNQKSIQLRDIWTRQIAEESNPARIDVFSWLRRMTLDAIGAAGFNYQFNAMDPKGRPNELNEVFTKLLHSPQSQRQAALRFARASIPILRIFPLPGKKTVHGARRKMFDIGSKLLSDSKAALKAGGGEKTATGRDLLSIMVTANMSTEIPEHQRLTDADVVAQIPTFLVAGHETTSTATAWALHALSINRSVQMKLREELLSVPTENPTMDELNSLPYLESVVRESMRVHAPAAFTIRMAMDDDVLPLNRSYVDRHGRVYTGIRIRKGTMIRIPIGDVHRDKEIWGEDAAEFRPERWDDIPKAAGSIPGVWANLMTFLAGPHNCIGFRFSIVEMKALLFTLIRAFEFGAAVPEDEIESTSTPVQRPVLRSQPEKGTQLPLIVTPFNIFC</sequence>
<gene>
    <name evidence="14" type="ORF">DFH07DRAFT_852998</name>
</gene>
<dbReference type="InterPro" id="IPR001128">
    <property type="entry name" value="Cyt_P450"/>
</dbReference>
<evidence type="ECO:0000313" key="15">
    <source>
        <dbReference type="Proteomes" id="UP001215280"/>
    </source>
</evidence>
<evidence type="ECO:0000256" key="9">
    <source>
        <dbReference type="ARBA" id="ARBA00023002"/>
    </source>
</evidence>
<dbReference type="Gene3D" id="1.10.630.10">
    <property type="entry name" value="Cytochrome P450"/>
    <property type="match status" value="1"/>
</dbReference>
<keyword evidence="5 13" id="KW-0349">Heme</keyword>
<keyword evidence="15" id="KW-1185">Reference proteome</keyword>
<evidence type="ECO:0000256" key="2">
    <source>
        <dbReference type="ARBA" id="ARBA00004370"/>
    </source>
</evidence>
<organism evidence="14 15">
    <name type="scientific">Mycena maculata</name>
    <dbReference type="NCBI Taxonomy" id="230809"/>
    <lineage>
        <taxon>Eukaryota</taxon>
        <taxon>Fungi</taxon>
        <taxon>Dikarya</taxon>
        <taxon>Basidiomycota</taxon>
        <taxon>Agaricomycotina</taxon>
        <taxon>Agaricomycetes</taxon>
        <taxon>Agaricomycetidae</taxon>
        <taxon>Agaricales</taxon>
        <taxon>Marasmiineae</taxon>
        <taxon>Mycenaceae</taxon>
        <taxon>Mycena</taxon>
    </lineage>
</organism>
<evidence type="ECO:0000256" key="7">
    <source>
        <dbReference type="ARBA" id="ARBA00022723"/>
    </source>
</evidence>
<evidence type="ECO:0000256" key="8">
    <source>
        <dbReference type="ARBA" id="ARBA00022989"/>
    </source>
</evidence>
<name>A0AAD7HQW7_9AGAR</name>
<evidence type="ECO:0000256" key="6">
    <source>
        <dbReference type="ARBA" id="ARBA00022692"/>
    </source>
</evidence>
<proteinExistence type="inferred from homology"/>
<keyword evidence="12" id="KW-0472">Membrane</keyword>
<accession>A0AAD7HQW7</accession>
<dbReference type="PANTHER" id="PTHR24305:SF166">
    <property type="entry name" value="CYTOCHROME P450 12A4, MITOCHONDRIAL-RELATED"/>
    <property type="match status" value="1"/>
</dbReference>
<protein>
    <submittedName>
        <fullName evidence="14">Cytochrome P450</fullName>
    </submittedName>
</protein>
<dbReference type="PRINTS" id="PR00465">
    <property type="entry name" value="EP450IV"/>
</dbReference>
<keyword evidence="8" id="KW-1133">Transmembrane helix</keyword>
<evidence type="ECO:0000256" key="1">
    <source>
        <dbReference type="ARBA" id="ARBA00001971"/>
    </source>
</evidence>
<comment type="caution">
    <text evidence="14">The sequence shown here is derived from an EMBL/GenBank/DDBJ whole genome shotgun (WGS) entry which is preliminary data.</text>
</comment>
<evidence type="ECO:0000256" key="13">
    <source>
        <dbReference type="PIRSR" id="PIRSR602403-1"/>
    </source>
</evidence>